<dbReference type="RefSeq" id="WP_010965874.1">
    <property type="nucleotide sequence ID" value="NC_003030.1"/>
</dbReference>
<evidence type="ECO:0000313" key="2">
    <source>
        <dbReference type="Proteomes" id="UP000000814"/>
    </source>
</evidence>
<proteinExistence type="predicted"/>
<gene>
    <name evidence="1" type="ordered locus">CA_C2584</name>
</gene>
<dbReference type="GeneID" id="44999053"/>
<dbReference type="EMBL" id="AE001437">
    <property type="protein sequence ID" value="AAK80533.1"/>
    <property type="molecule type" value="Genomic_DNA"/>
</dbReference>
<dbReference type="OrthoDB" id="1905896at2"/>
<dbReference type="eggNOG" id="COG5492">
    <property type="taxonomic scope" value="Bacteria"/>
</dbReference>
<accession>Q97FZ0</accession>
<dbReference type="HOGENOM" id="CLU_567069_0_0_9"/>
<dbReference type="Proteomes" id="UP000000814">
    <property type="component" value="Chromosome"/>
</dbReference>
<dbReference type="STRING" id="272562.CA_C2584"/>
<name>Q97FZ0_CLOAB</name>
<dbReference type="SMART" id="SM00728">
    <property type="entry name" value="ChW"/>
    <property type="match status" value="6"/>
</dbReference>
<reference evidence="1 2" key="1">
    <citation type="journal article" date="2001" name="J. Bacteriol.">
        <title>Genome sequence and comparative analysis of the solvent-producing bacterium Clostridium acetobutylicum.</title>
        <authorList>
            <person name="Nolling J."/>
            <person name="Breton G."/>
            <person name="Omelchenko M.V."/>
            <person name="Makarova K.S."/>
            <person name="Zeng Q."/>
            <person name="Gibson R."/>
            <person name="Lee H.M."/>
            <person name="Dubois J."/>
            <person name="Qiu D."/>
            <person name="Hitti J."/>
            <person name="Wolf Y.I."/>
            <person name="Tatusov R.L."/>
            <person name="Sabathe F."/>
            <person name="Doucette-Stamm L."/>
            <person name="Soucaille P."/>
            <person name="Daly M.J."/>
            <person name="Bennett G.N."/>
            <person name="Koonin E.V."/>
            <person name="Smith D.R."/>
        </authorList>
    </citation>
    <scope>NUCLEOTIDE SEQUENCE [LARGE SCALE GENOMIC DNA]</scope>
    <source>
        <strain evidence="2">ATCC 824 / DSM 792 / JCM 1419 / LMG 5710 / VKM B-1787</strain>
    </source>
</reference>
<dbReference type="Pfam" id="PF07538">
    <property type="entry name" value="ChW"/>
    <property type="match status" value="6"/>
</dbReference>
<dbReference type="KEGG" id="cac:CA_C2584"/>
<sequence length="481" mass="52940">MKSNKIIGFIAAAAFVFILGMPTDKSYKADTELGVSYATHVENIGWQGAVENGQEAGTDGKGLRIEALKLNLTNAPEGAHIQYQGHVQNIGWQDWKQDGEEAGTDGKGLRVEALRIKLKNMPGYSVQYRAHVQNIGWQDWVSDGQEAGTDGKGFRIEALEVKIVKVSDNSTVGVSYAGHVQNVGWQDAVENGQISGTEGKGLRVEALKLNLTNAPEGAHIKYQGHVENIGWQEAVQDGEEAGTDGRGFRVEAIKIALENLPGYSVQYRAHVQNIGWQDWVSDGQEAGTDGKGLRIEAIEVRIVKTADGSTPKPVDFIDYSNIPQPAFDKDKTKMDWNSSDKLNQEVNKIENPTGIIYAYNDAGDKITGNVFDAIDLQGNYVADREATEEQAKNNLIKLYDYNNGGLYTAQNGTVYKVAGVYKEYTSTKSNDIDTLKKAVKKLNTQFMTSGYDQSKTFDRLYVVTDGTGTFWINRVVVYLTK</sequence>
<dbReference type="PIR" id="B97218">
    <property type="entry name" value="B97218"/>
</dbReference>
<dbReference type="InterPro" id="IPR006637">
    <property type="entry name" value="ChW"/>
</dbReference>
<evidence type="ECO:0000313" key="1">
    <source>
        <dbReference type="EMBL" id="AAK80533.1"/>
    </source>
</evidence>
<dbReference type="PATRIC" id="fig|272562.8.peg.2773"/>
<organism evidence="1 2">
    <name type="scientific">Clostridium acetobutylicum (strain ATCC 824 / DSM 792 / JCM 1419 / IAM 19013 / LMG 5710 / NBRC 13948 / NRRL B-527 / VKM B-1787 / 2291 / W)</name>
    <dbReference type="NCBI Taxonomy" id="272562"/>
    <lineage>
        <taxon>Bacteria</taxon>
        <taxon>Bacillati</taxon>
        <taxon>Bacillota</taxon>
        <taxon>Clostridia</taxon>
        <taxon>Eubacteriales</taxon>
        <taxon>Clostridiaceae</taxon>
        <taxon>Clostridium</taxon>
    </lineage>
</organism>
<protein>
    <submittedName>
        <fullName evidence="1">Protein containing ChW-repeats</fullName>
    </submittedName>
</protein>
<keyword evidence="2" id="KW-1185">Reference proteome</keyword>
<dbReference type="AlphaFoldDB" id="Q97FZ0"/>